<evidence type="ECO:0000256" key="9">
    <source>
        <dbReference type="SAM" id="Phobius"/>
    </source>
</evidence>
<evidence type="ECO:0000256" key="2">
    <source>
        <dbReference type="ARBA" id="ARBA00010992"/>
    </source>
</evidence>
<organism evidence="11 12">
    <name type="scientific">Penicillium bovifimosum</name>
    <dbReference type="NCBI Taxonomy" id="126998"/>
    <lineage>
        <taxon>Eukaryota</taxon>
        <taxon>Fungi</taxon>
        <taxon>Dikarya</taxon>
        <taxon>Ascomycota</taxon>
        <taxon>Pezizomycotina</taxon>
        <taxon>Eurotiomycetes</taxon>
        <taxon>Eurotiomycetidae</taxon>
        <taxon>Eurotiales</taxon>
        <taxon>Aspergillaceae</taxon>
        <taxon>Penicillium</taxon>
    </lineage>
</organism>
<dbReference type="GO" id="GO:0005351">
    <property type="term" value="F:carbohydrate:proton symporter activity"/>
    <property type="evidence" value="ECO:0007669"/>
    <property type="project" value="TreeGrafter"/>
</dbReference>
<feature type="region of interest" description="Disordered" evidence="8">
    <location>
        <begin position="515"/>
        <end position="546"/>
    </location>
</feature>
<keyword evidence="12" id="KW-1185">Reference proteome</keyword>
<dbReference type="Proteomes" id="UP001149079">
    <property type="component" value="Unassembled WGS sequence"/>
</dbReference>
<comment type="similarity">
    <text evidence="2 7">Belongs to the major facilitator superfamily. Sugar transporter (TC 2.A.1.1) family.</text>
</comment>
<dbReference type="GO" id="GO:0016020">
    <property type="term" value="C:membrane"/>
    <property type="evidence" value="ECO:0007669"/>
    <property type="project" value="UniProtKB-SubCell"/>
</dbReference>
<protein>
    <submittedName>
        <fullName evidence="11">Major facilitator superfamily domain general substrate transporter</fullName>
    </submittedName>
</protein>
<dbReference type="Gene3D" id="1.20.1250.20">
    <property type="entry name" value="MFS general substrate transporter like domains"/>
    <property type="match status" value="1"/>
</dbReference>
<dbReference type="InterPro" id="IPR050360">
    <property type="entry name" value="MFS_Sugar_Transporters"/>
</dbReference>
<dbReference type="Pfam" id="PF00083">
    <property type="entry name" value="Sugar_tr"/>
    <property type="match status" value="1"/>
</dbReference>
<feature type="transmembrane region" description="Helical" evidence="9">
    <location>
        <begin position="12"/>
        <end position="29"/>
    </location>
</feature>
<feature type="domain" description="Major facilitator superfamily (MFS) profile" evidence="10">
    <location>
        <begin position="16"/>
        <end position="457"/>
    </location>
</feature>
<feature type="transmembrane region" description="Helical" evidence="9">
    <location>
        <begin position="434"/>
        <end position="453"/>
    </location>
</feature>
<dbReference type="InterPro" id="IPR036259">
    <property type="entry name" value="MFS_trans_sf"/>
</dbReference>
<evidence type="ECO:0000256" key="1">
    <source>
        <dbReference type="ARBA" id="ARBA00004141"/>
    </source>
</evidence>
<comment type="subcellular location">
    <subcellularLocation>
        <location evidence="1">Membrane</location>
        <topology evidence="1">Multi-pass membrane protein</topology>
    </subcellularLocation>
</comment>
<dbReference type="NCBIfam" id="TIGR00879">
    <property type="entry name" value="SP"/>
    <property type="match status" value="1"/>
</dbReference>
<feature type="transmembrane region" description="Helical" evidence="9">
    <location>
        <begin position="367"/>
        <end position="390"/>
    </location>
</feature>
<evidence type="ECO:0000313" key="12">
    <source>
        <dbReference type="Proteomes" id="UP001149079"/>
    </source>
</evidence>
<comment type="caution">
    <text evidence="11">The sequence shown here is derived from an EMBL/GenBank/DDBJ whole genome shotgun (WGS) entry which is preliminary data.</text>
</comment>
<proteinExistence type="inferred from homology"/>
<sequence length="546" mass="60166">MKPYFGLRGANLNIMIGVIAGLDFLLFGYDQGVMGGLLTLNSFVTVFPEIDTTSSSAGGNSTTQGIAVASYNLGCFFGAIMCIWIGNYLGRRKTIFVGSIIMVIGASLQASAFSLPHFIVGRVITGVGNGMNTSTVPTWQSECSKSHHRGKLVMLEGSLIAAGITISYWLDLGFSFLDPSSVAWRFPIAFQNVFALIILIFVLPLPESPRWLILKGREEEAVGVLSAILDLDETDPYLLSEFAAIKDAVLAASTASFRDLFTMDENRHFHRVVLAYVNQMFQQISGINLITYYAATIYENIGMDGLTSRILAACNGTEYFLASLIPIFIIEKVGRRVLMLIGAAGMSISMIVLAITTSFEDQPKPGIAAAVFLFVFNTFFALGWLGMTWLYPAEIVPLRIRAPANALSTSGNWIFNFMVVMITPVAFDTIKYKTYIIFAVINAFIFPVVYFFYPETAYRSLEEMDTIFHKTASVFNVVSVARNEPHRYGKNGELLINYEDTEEHLRRASYVSEKKAQLASGTGDLETGKGTHFEHRKDSDSSSSSN</sequence>
<dbReference type="EMBL" id="JAPQKL010000003">
    <property type="protein sequence ID" value="KAJ5138443.1"/>
    <property type="molecule type" value="Genomic_DNA"/>
</dbReference>
<feature type="transmembrane region" description="Helical" evidence="9">
    <location>
        <begin position="310"/>
        <end position="330"/>
    </location>
</feature>
<dbReference type="PANTHER" id="PTHR48022:SF68">
    <property type="entry name" value="MAJOR FACILITATOR SUPERFAMILY (MFS) PROFILE DOMAIN-CONTAINING PROTEIN-RELATED"/>
    <property type="match status" value="1"/>
</dbReference>
<keyword evidence="5 9" id="KW-1133">Transmembrane helix</keyword>
<keyword evidence="6 9" id="KW-0472">Membrane</keyword>
<dbReference type="InterPro" id="IPR020846">
    <property type="entry name" value="MFS_dom"/>
</dbReference>
<dbReference type="SUPFAM" id="SSF103473">
    <property type="entry name" value="MFS general substrate transporter"/>
    <property type="match status" value="1"/>
</dbReference>
<dbReference type="RefSeq" id="XP_056523092.1">
    <property type="nucleotide sequence ID" value="XM_056664035.1"/>
</dbReference>
<feature type="transmembrane region" description="Helical" evidence="9">
    <location>
        <begin position="336"/>
        <end position="355"/>
    </location>
</feature>
<keyword evidence="4 9" id="KW-0812">Transmembrane</keyword>
<feature type="transmembrane region" description="Helical" evidence="9">
    <location>
        <begin position="66"/>
        <end position="87"/>
    </location>
</feature>
<feature type="compositionally biased region" description="Basic and acidic residues" evidence="8">
    <location>
        <begin position="526"/>
        <end position="540"/>
    </location>
</feature>
<name>A0A9W9H4T0_9EURO</name>
<evidence type="ECO:0000256" key="4">
    <source>
        <dbReference type="ARBA" id="ARBA00022692"/>
    </source>
</evidence>
<evidence type="ECO:0000256" key="6">
    <source>
        <dbReference type="ARBA" id="ARBA00023136"/>
    </source>
</evidence>
<dbReference type="FunFam" id="1.20.1250.20:FF:000061">
    <property type="entry name" value="MFS sugar transporter"/>
    <property type="match status" value="1"/>
</dbReference>
<evidence type="ECO:0000256" key="8">
    <source>
        <dbReference type="SAM" id="MobiDB-lite"/>
    </source>
</evidence>
<keyword evidence="3 7" id="KW-0813">Transport</keyword>
<dbReference type="PANTHER" id="PTHR48022">
    <property type="entry name" value="PLASTIDIC GLUCOSE TRANSPORTER 4"/>
    <property type="match status" value="1"/>
</dbReference>
<evidence type="ECO:0000256" key="7">
    <source>
        <dbReference type="RuleBase" id="RU003346"/>
    </source>
</evidence>
<evidence type="ECO:0000256" key="5">
    <source>
        <dbReference type="ARBA" id="ARBA00022989"/>
    </source>
</evidence>
<dbReference type="OrthoDB" id="6612291at2759"/>
<dbReference type="PRINTS" id="PR00171">
    <property type="entry name" value="SUGRTRNSPORT"/>
</dbReference>
<feature type="transmembrane region" description="Helical" evidence="9">
    <location>
        <begin position="410"/>
        <end position="427"/>
    </location>
</feature>
<feature type="transmembrane region" description="Helical" evidence="9">
    <location>
        <begin position="94"/>
        <end position="113"/>
    </location>
</feature>
<reference evidence="11" key="2">
    <citation type="journal article" date="2023" name="IMA Fungus">
        <title>Comparative genomic study of the Penicillium genus elucidates a diverse pangenome and 15 lateral gene transfer events.</title>
        <authorList>
            <person name="Petersen C."/>
            <person name="Sorensen T."/>
            <person name="Nielsen M.R."/>
            <person name="Sondergaard T.E."/>
            <person name="Sorensen J.L."/>
            <person name="Fitzpatrick D.A."/>
            <person name="Frisvad J.C."/>
            <person name="Nielsen K.L."/>
        </authorList>
    </citation>
    <scope>NUCLEOTIDE SEQUENCE</scope>
    <source>
        <strain evidence="11">IBT 22155</strain>
    </source>
</reference>
<dbReference type="InterPro" id="IPR005828">
    <property type="entry name" value="MFS_sugar_transport-like"/>
</dbReference>
<evidence type="ECO:0000313" key="11">
    <source>
        <dbReference type="EMBL" id="KAJ5138443.1"/>
    </source>
</evidence>
<evidence type="ECO:0000256" key="3">
    <source>
        <dbReference type="ARBA" id="ARBA00022448"/>
    </source>
</evidence>
<accession>A0A9W9H4T0</accession>
<dbReference type="AlphaFoldDB" id="A0A9W9H4T0"/>
<dbReference type="PROSITE" id="PS50850">
    <property type="entry name" value="MFS"/>
    <property type="match status" value="1"/>
</dbReference>
<evidence type="ECO:0000259" key="10">
    <source>
        <dbReference type="PROSITE" id="PS50850"/>
    </source>
</evidence>
<dbReference type="InterPro" id="IPR003663">
    <property type="entry name" value="Sugar/inositol_transpt"/>
</dbReference>
<reference evidence="11" key="1">
    <citation type="submission" date="2022-11" db="EMBL/GenBank/DDBJ databases">
        <authorList>
            <person name="Petersen C."/>
        </authorList>
    </citation>
    <scope>NUCLEOTIDE SEQUENCE</scope>
    <source>
        <strain evidence="11">IBT 22155</strain>
    </source>
</reference>
<feature type="transmembrane region" description="Helical" evidence="9">
    <location>
        <begin position="182"/>
        <end position="205"/>
    </location>
</feature>
<gene>
    <name evidence="11" type="ORF">N7515_003291</name>
</gene>
<dbReference type="GeneID" id="81403205"/>